<dbReference type="Gene3D" id="1.20.1070.10">
    <property type="entry name" value="Rhodopsin 7-helix transmembrane proteins"/>
    <property type="match status" value="1"/>
</dbReference>
<dbReference type="GO" id="GO:0033038">
    <property type="term" value="F:bitter taste receptor activity"/>
    <property type="evidence" value="ECO:0007669"/>
    <property type="project" value="InterPro"/>
</dbReference>
<feature type="transmembrane region" description="Helical" evidence="14">
    <location>
        <begin position="140"/>
        <end position="161"/>
    </location>
</feature>
<dbReference type="RefSeq" id="XP_007954807.1">
    <property type="nucleotide sequence ID" value="XM_007956616.1"/>
</dbReference>
<dbReference type="PANTHER" id="PTHR11394:SF32">
    <property type="entry name" value="TASTE RECEPTOR TYPE 2 MEMBER 60"/>
    <property type="match status" value="1"/>
</dbReference>
<keyword evidence="3 13" id="KW-0919">Taste</keyword>
<comment type="similarity">
    <text evidence="2 12">Belongs to the G-protein coupled receptor T2R family.</text>
</comment>
<evidence type="ECO:0000313" key="16">
    <source>
        <dbReference type="RefSeq" id="XP_007954807.1"/>
    </source>
</evidence>
<keyword evidence="6 14" id="KW-1133">Transmembrane helix</keyword>
<evidence type="ECO:0000256" key="12">
    <source>
        <dbReference type="RuleBase" id="RU004423"/>
    </source>
</evidence>
<evidence type="ECO:0000256" key="11">
    <source>
        <dbReference type="ARBA" id="ARBA00023224"/>
    </source>
</evidence>
<evidence type="ECO:0000256" key="7">
    <source>
        <dbReference type="ARBA" id="ARBA00023040"/>
    </source>
</evidence>
<evidence type="ECO:0000256" key="8">
    <source>
        <dbReference type="ARBA" id="ARBA00023136"/>
    </source>
</evidence>
<keyword evidence="5 13" id="KW-0812">Transmembrane</keyword>
<dbReference type="InterPro" id="IPR007960">
    <property type="entry name" value="TAS2R"/>
</dbReference>
<proteinExistence type="inferred from homology"/>
<dbReference type="SUPFAM" id="SSF81321">
    <property type="entry name" value="Family A G protein-coupled receptor-like"/>
    <property type="match status" value="1"/>
</dbReference>
<keyword evidence="11 13" id="KW-0807">Transducer</keyword>
<dbReference type="Proteomes" id="UP000694850">
    <property type="component" value="Unplaced"/>
</dbReference>
<keyword evidence="8 13" id="KW-0472">Membrane</keyword>
<gene>
    <name evidence="16" type="primary">LOC103210701</name>
</gene>
<dbReference type="GeneID" id="103210701"/>
<reference evidence="16" key="1">
    <citation type="submission" date="2025-08" db="UniProtKB">
        <authorList>
            <consortium name="RefSeq"/>
        </authorList>
    </citation>
    <scope>IDENTIFICATION</scope>
</reference>
<sequence length="317" mass="36390">MNGDSAVLAPPVMDKRTIVLAGILFLLCLVTVVGNGFITAALGIEWLLRRRLNPCDKLLVSLGASRLCLQWVVVEKSIYLMLYPRAFLYNPVMQFFSFQWDFLNTTTLWFSAWLSVFYCLKIATFTHPAFLWLKGKVTRWVPWMLLSSLGLSSVSTILFFIGNQYLYQDYLRDLHMWNISGNGIRRFYEKFYFFPLKMITWTVPTVVFLVGMVLLITSLGRHAKKALLTVSGSWDASVQAHVKALLALISFAILFTSYFLSLVLITAGVFPPQKLQYWIWQVVIYMCAAMHPIILLLSNPRLRTMLHRRWCPMSGAS</sequence>
<keyword evidence="9 13" id="KW-0675">Receptor</keyword>
<evidence type="ECO:0000256" key="2">
    <source>
        <dbReference type="ARBA" id="ARBA00007376"/>
    </source>
</evidence>
<evidence type="ECO:0000256" key="6">
    <source>
        <dbReference type="ARBA" id="ARBA00022989"/>
    </source>
</evidence>
<accession>A0A8B7B574</accession>
<comment type="subcellular location">
    <subcellularLocation>
        <location evidence="1 13">Membrane</location>
        <topology evidence="1 13">Multi-pass membrane protein</topology>
    </subcellularLocation>
</comment>
<evidence type="ECO:0000256" key="9">
    <source>
        <dbReference type="ARBA" id="ARBA00023170"/>
    </source>
</evidence>
<evidence type="ECO:0000256" key="4">
    <source>
        <dbReference type="ARBA" id="ARBA00022606"/>
    </source>
</evidence>
<name>A0A8B7B574_ORYAF</name>
<keyword evidence="4 13" id="KW-0716">Sensory transduction</keyword>
<feature type="transmembrane region" description="Helical" evidence="14">
    <location>
        <begin position="198"/>
        <end position="219"/>
    </location>
</feature>
<dbReference type="AlphaFoldDB" id="A0A8B7B574"/>
<protein>
    <recommendedName>
        <fullName evidence="13">Taste receptor type 2</fullName>
    </recommendedName>
</protein>
<feature type="transmembrane region" description="Helical" evidence="14">
    <location>
        <begin position="20"/>
        <end position="48"/>
    </location>
</feature>
<feature type="transmembrane region" description="Helical" evidence="14">
    <location>
        <begin position="108"/>
        <end position="133"/>
    </location>
</feature>
<evidence type="ECO:0000256" key="10">
    <source>
        <dbReference type="ARBA" id="ARBA00023180"/>
    </source>
</evidence>
<dbReference type="PANTHER" id="PTHR11394">
    <property type="entry name" value="TASTE RECEPTOR TYPE 2"/>
    <property type="match status" value="1"/>
</dbReference>
<dbReference type="GO" id="GO:0004930">
    <property type="term" value="F:G protein-coupled receptor activity"/>
    <property type="evidence" value="ECO:0007669"/>
    <property type="project" value="UniProtKB-KW"/>
</dbReference>
<evidence type="ECO:0000256" key="5">
    <source>
        <dbReference type="ARBA" id="ARBA00022692"/>
    </source>
</evidence>
<keyword evidence="15" id="KW-1185">Reference proteome</keyword>
<dbReference type="GO" id="GO:0016020">
    <property type="term" value="C:membrane"/>
    <property type="evidence" value="ECO:0007669"/>
    <property type="project" value="UniProtKB-SubCell"/>
</dbReference>
<dbReference type="FunFam" id="1.20.1070.10:FF:000055">
    <property type="entry name" value="Taste receptor type 2"/>
    <property type="match status" value="1"/>
</dbReference>
<evidence type="ECO:0000256" key="1">
    <source>
        <dbReference type="ARBA" id="ARBA00004141"/>
    </source>
</evidence>
<dbReference type="OrthoDB" id="9836876at2759"/>
<evidence type="ECO:0000256" key="14">
    <source>
        <dbReference type="SAM" id="Phobius"/>
    </source>
</evidence>
<dbReference type="Pfam" id="PF05296">
    <property type="entry name" value="TAS2R"/>
    <property type="match status" value="1"/>
</dbReference>
<keyword evidence="10" id="KW-0325">Glycoprotein</keyword>
<evidence type="ECO:0000256" key="3">
    <source>
        <dbReference type="ARBA" id="ARBA00022480"/>
    </source>
</evidence>
<evidence type="ECO:0000256" key="13">
    <source>
        <dbReference type="RuleBase" id="RU004424"/>
    </source>
</evidence>
<organism evidence="15 16">
    <name type="scientific">Orycteropus afer afer</name>
    <dbReference type="NCBI Taxonomy" id="1230840"/>
    <lineage>
        <taxon>Eukaryota</taxon>
        <taxon>Metazoa</taxon>
        <taxon>Chordata</taxon>
        <taxon>Craniata</taxon>
        <taxon>Vertebrata</taxon>
        <taxon>Euteleostomi</taxon>
        <taxon>Mammalia</taxon>
        <taxon>Eutheria</taxon>
        <taxon>Afrotheria</taxon>
        <taxon>Tubulidentata</taxon>
        <taxon>Orycteropodidae</taxon>
        <taxon>Orycteropus</taxon>
    </lineage>
</organism>
<feature type="transmembrane region" description="Helical" evidence="14">
    <location>
        <begin position="277"/>
        <end position="298"/>
    </location>
</feature>
<keyword evidence="7 13" id="KW-0297">G-protein coupled receptor</keyword>
<evidence type="ECO:0000313" key="15">
    <source>
        <dbReference type="Proteomes" id="UP000694850"/>
    </source>
</evidence>
<feature type="transmembrane region" description="Helical" evidence="14">
    <location>
        <begin position="240"/>
        <end position="265"/>
    </location>
</feature>